<feature type="region of interest" description="Disordered" evidence="10">
    <location>
        <begin position="345"/>
        <end position="366"/>
    </location>
</feature>
<feature type="compositionally biased region" description="Low complexity" evidence="10">
    <location>
        <begin position="273"/>
        <end position="284"/>
    </location>
</feature>
<gene>
    <name evidence="12" type="ORF">BDA96_03G438500</name>
</gene>
<feature type="compositionally biased region" description="Pro residues" evidence="10">
    <location>
        <begin position="65"/>
        <end position="77"/>
    </location>
</feature>
<evidence type="ECO:0000256" key="5">
    <source>
        <dbReference type="ARBA" id="ARBA00023015"/>
    </source>
</evidence>
<dbReference type="SUPFAM" id="SSF103612">
    <property type="entry name" value="SBT domain"/>
    <property type="match status" value="1"/>
</dbReference>
<evidence type="ECO:0000313" key="13">
    <source>
        <dbReference type="Proteomes" id="UP000807115"/>
    </source>
</evidence>
<keyword evidence="8" id="KW-0539">Nucleus</keyword>
<evidence type="ECO:0000256" key="2">
    <source>
        <dbReference type="ARBA" id="ARBA00022723"/>
    </source>
</evidence>
<keyword evidence="2" id="KW-0479">Metal-binding</keyword>
<dbReference type="GO" id="GO:0003677">
    <property type="term" value="F:DNA binding"/>
    <property type="evidence" value="ECO:0007669"/>
    <property type="project" value="UniProtKB-KW"/>
</dbReference>
<feature type="region of interest" description="Disordered" evidence="10">
    <location>
        <begin position="60"/>
        <end position="95"/>
    </location>
</feature>
<evidence type="ECO:0000256" key="7">
    <source>
        <dbReference type="ARBA" id="ARBA00023163"/>
    </source>
</evidence>
<dbReference type="GO" id="GO:0005634">
    <property type="term" value="C:nucleus"/>
    <property type="evidence" value="ECO:0007669"/>
    <property type="project" value="UniProtKB-SubCell"/>
</dbReference>
<dbReference type="PANTHER" id="PTHR31251:SF106">
    <property type="entry name" value="SQUAMOSA PROMOTER-BINDING-LIKE PROTEIN 4"/>
    <property type="match status" value="1"/>
</dbReference>
<dbReference type="Pfam" id="PF03110">
    <property type="entry name" value="SBP"/>
    <property type="match status" value="1"/>
</dbReference>
<dbReference type="AlphaFoldDB" id="A0A921UT44"/>
<keyword evidence="3 9" id="KW-0863">Zinc-finger</keyword>
<feature type="region of interest" description="Disordered" evidence="10">
    <location>
        <begin position="164"/>
        <end position="184"/>
    </location>
</feature>
<feature type="region of interest" description="Disordered" evidence="10">
    <location>
        <begin position="273"/>
        <end position="293"/>
    </location>
</feature>
<proteinExistence type="predicted"/>
<evidence type="ECO:0000256" key="8">
    <source>
        <dbReference type="ARBA" id="ARBA00023242"/>
    </source>
</evidence>
<evidence type="ECO:0000256" key="4">
    <source>
        <dbReference type="ARBA" id="ARBA00022833"/>
    </source>
</evidence>
<feature type="compositionally biased region" description="Polar residues" evidence="10">
    <location>
        <begin position="345"/>
        <end position="356"/>
    </location>
</feature>
<dbReference type="FunFam" id="4.10.1100.10:FF:000001">
    <property type="entry name" value="Squamosa promoter-binding-like protein 14"/>
    <property type="match status" value="1"/>
</dbReference>
<feature type="compositionally biased region" description="Low complexity" evidence="10">
    <location>
        <begin position="357"/>
        <end position="366"/>
    </location>
</feature>
<dbReference type="InterPro" id="IPR004333">
    <property type="entry name" value="SBP_dom"/>
</dbReference>
<name>A0A921UT44_SORBI</name>
<evidence type="ECO:0000256" key="1">
    <source>
        <dbReference type="ARBA" id="ARBA00004123"/>
    </source>
</evidence>
<keyword evidence="4" id="KW-0862">Zinc</keyword>
<evidence type="ECO:0000256" key="10">
    <source>
        <dbReference type="SAM" id="MobiDB-lite"/>
    </source>
</evidence>
<dbReference type="PROSITE" id="PS51141">
    <property type="entry name" value="ZF_SBP"/>
    <property type="match status" value="1"/>
</dbReference>
<dbReference type="InterPro" id="IPR044817">
    <property type="entry name" value="SBP-like"/>
</dbReference>
<comment type="caution">
    <text evidence="12">The sequence shown here is derived from an EMBL/GenBank/DDBJ whole genome shotgun (WGS) entry which is preliminary data.</text>
</comment>
<comment type="subcellular location">
    <subcellularLocation>
        <location evidence="1">Nucleus</location>
    </subcellularLocation>
</comment>
<dbReference type="Gene3D" id="4.10.1100.10">
    <property type="entry name" value="Transcription factor, SBP-box domain"/>
    <property type="match status" value="1"/>
</dbReference>
<evidence type="ECO:0000256" key="6">
    <source>
        <dbReference type="ARBA" id="ARBA00023125"/>
    </source>
</evidence>
<evidence type="ECO:0000256" key="3">
    <source>
        <dbReference type="ARBA" id="ARBA00022771"/>
    </source>
</evidence>
<sequence>MDWDAKMLPAWDLGTVVGPSSSGGGGVGSGGGGALDLKLGAPTSSRAVATAAAAVGAAPTLPSANHPPPLAPAPAPAPSSSAPAKRPRPGHAQQAVPACSVQGCDADLSRCRDYHRRHKVCEAHSKTPVVTVAGQQQRFCQQCSRFHLLGEFDEVKRSCRKRLDGHNRRRRKPQPDPLNPAGLFGNHHGVTRFTSYPQLFTTSMAEPKWSVVKTETDVFQDQYYPAVHLDGAGAGSLFHGKDRKHFPFLTNHNNGGGDVAAAALGCQPFTITTTASSESSSKQSNGNCALSLLSDNPTPAQTAMIPTAQPLGPAMQYGRLPGSGGGSGDVSLTGMSYMRVADSRQASMLTTSSPSHTAVASPGPATAAATQHQLQYHHGYYHVSGGEQGNNPDGAAIQALPFSSW</sequence>
<feature type="region of interest" description="Disordered" evidence="10">
    <location>
        <begin position="13"/>
        <end position="39"/>
    </location>
</feature>
<accession>A0A921UT44</accession>
<evidence type="ECO:0000259" key="11">
    <source>
        <dbReference type="PROSITE" id="PS51141"/>
    </source>
</evidence>
<protein>
    <recommendedName>
        <fullName evidence="11">SBP-type domain-containing protein</fullName>
    </recommendedName>
</protein>
<keyword evidence="7" id="KW-0804">Transcription</keyword>
<reference evidence="12" key="1">
    <citation type="journal article" date="2019" name="BMC Genomics">
        <title>A new reference genome for Sorghum bicolor reveals high levels of sequence similarity between sweet and grain genotypes: implications for the genetics of sugar metabolism.</title>
        <authorList>
            <person name="Cooper E.A."/>
            <person name="Brenton Z.W."/>
            <person name="Flinn B.S."/>
            <person name="Jenkins J."/>
            <person name="Shu S."/>
            <person name="Flowers D."/>
            <person name="Luo F."/>
            <person name="Wang Y."/>
            <person name="Xia P."/>
            <person name="Barry K."/>
            <person name="Daum C."/>
            <person name="Lipzen A."/>
            <person name="Yoshinaga Y."/>
            <person name="Schmutz J."/>
            <person name="Saski C."/>
            <person name="Vermerris W."/>
            <person name="Kresovich S."/>
        </authorList>
    </citation>
    <scope>NUCLEOTIDE SEQUENCE</scope>
</reference>
<feature type="compositionally biased region" description="Gly residues" evidence="10">
    <location>
        <begin position="21"/>
        <end position="34"/>
    </location>
</feature>
<dbReference type="GO" id="GO:0008270">
    <property type="term" value="F:zinc ion binding"/>
    <property type="evidence" value="ECO:0007669"/>
    <property type="project" value="UniProtKB-KW"/>
</dbReference>
<organism evidence="12 13">
    <name type="scientific">Sorghum bicolor</name>
    <name type="common">Sorghum</name>
    <name type="synonym">Sorghum vulgare</name>
    <dbReference type="NCBI Taxonomy" id="4558"/>
    <lineage>
        <taxon>Eukaryota</taxon>
        <taxon>Viridiplantae</taxon>
        <taxon>Streptophyta</taxon>
        <taxon>Embryophyta</taxon>
        <taxon>Tracheophyta</taxon>
        <taxon>Spermatophyta</taxon>
        <taxon>Magnoliopsida</taxon>
        <taxon>Liliopsida</taxon>
        <taxon>Poales</taxon>
        <taxon>Poaceae</taxon>
        <taxon>PACMAD clade</taxon>
        <taxon>Panicoideae</taxon>
        <taxon>Andropogonodae</taxon>
        <taxon>Andropogoneae</taxon>
        <taxon>Sorghinae</taxon>
        <taxon>Sorghum</taxon>
    </lineage>
</organism>
<keyword evidence="5" id="KW-0805">Transcription regulation</keyword>
<reference evidence="12" key="2">
    <citation type="submission" date="2020-10" db="EMBL/GenBank/DDBJ databases">
        <authorList>
            <person name="Cooper E.A."/>
            <person name="Brenton Z.W."/>
            <person name="Flinn B.S."/>
            <person name="Jenkins J."/>
            <person name="Shu S."/>
            <person name="Flowers D."/>
            <person name="Luo F."/>
            <person name="Wang Y."/>
            <person name="Xia P."/>
            <person name="Barry K."/>
            <person name="Daum C."/>
            <person name="Lipzen A."/>
            <person name="Yoshinaga Y."/>
            <person name="Schmutz J."/>
            <person name="Saski C."/>
            <person name="Vermerris W."/>
            <person name="Kresovich S."/>
        </authorList>
    </citation>
    <scope>NUCLEOTIDE SEQUENCE</scope>
</reference>
<dbReference type="EMBL" id="CM027682">
    <property type="protein sequence ID" value="KAG0540776.1"/>
    <property type="molecule type" value="Genomic_DNA"/>
</dbReference>
<keyword evidence="6" id="KW-0238">DNA-binding</keyword>
<dbReference type="Proteomes" id="UP000807115">
    <property type="component" value="Chromosome 3"/>
</dbReference>
<dbReference type="PANTHER" id="PTHR31251">
    <property type="entry name" value="SQUAMOSA PROMOTER-BINDING-LIKE PROTEIN 4"/>
    <property type="match status" value="1"/>
</dbReference>
<evidence type="ECO:0000313" key="12">
    <source>
        <dbReference type="EMBL" id="KAG0540776.1"/>
    </source>
</evidence>
<evidence type="ECO:0000256" key="9">
    <source>
        <dbReference type="PROSITE-ProRule" id="PRU00470"/>
    </source>
</evidence>
<dbReference type="InterPro" id="IPR036893">
    <property type="entry name" value="SBP_sf"/>
</dbReference>
<feature type="domain" description="SBP-type" evidence="11">
    <location>
        <begin position="96"/>
        <end position="173"/>
    </location>
</feature>